<sequence>MKSPTLTITRATLLVAAGSMLVAPAMDASLLFTILSGPDNALLGSTLLAAGDWNADDIPDLAVGDPGFSGGAGQVIVVSGDDGSILHTFTGSAGQALGSALALLDANGDGTADLAVGASGGSGSVSIFLRHG</sequence>
<dbReference type="SMART" id="SM00191">
    <property type="entry name" value="Int_alpha"/>
    <property type="match status" value="2"/>
</dbReference>
<evidence type="ECO:0000256" key="1">
    <source>
        <dbReference type="ARBA" id="ARBA00022729"/>
    </source>
</evidence>
<keyword evidence="5" id="KW-1185">Reference proteome</keyword>
<accession>A0ABT3FZT2</accession>
<evidence type="ECO:0000313" key="5">
    <source>
        <dbReference type="Proteomes" id="UP001165653"/>
    </source>
</evidence>
<gene>
    <name evidence="4" type="ORF">OJ996_05880</name>
</gene>
<evidence type="ECO:0000256" key="2">
    <source>
        <dbReference type="ARBA" id="ARBA00022737"/>
    </source>
</evidence>
<evidence type="ECO:0000256" key="3">
    <source>
        <dbReference type="ARBA" id="ARBA00023180"/>
    </source>
</evidence>
<organism evidence="4 5">
    <name type="scientific">Luteolibacter rhizosphaerae</name>
    <dbReference type="NCBI Taxonomy" id="2989719"/>
    <lineage>
        <taxon>Bacteria</taxon>
        <taxon>Pseudomonadati</taxon>
        <taxon>Verrucomicrobiota</taxon>
        <taxon>Verrucomicrobiia</taxon>
        <taxon>Verrucomicrobiales</taxon>
        <taxon>Verrucomicrobiaceae</taxon>
        <taxon>Luteolibacter</taxon>
    </lineage>
</organism>
<dbReference type="Gene3D" id="2.130.10.130">
    <property type="entry name" value="Integrin alpha, N-terminal"/>
    <property type="match status" value="1"/>
</dbReference>
<comment type="caution">
    <text evidence="4">The sequence shown here is derived from an EMBL/GenBank/DDBJ whole genome shotgun (WGS) entry which is preliminary data.</text>
</comment>
<evidence type="ECO:0008006" key="6">
    <source>
        <dbReference type="Google" id="ProtNLM"/>
    </source>
</evidence>
<dbReference type="Proteomes" id="UP001165653">
    <property type="component" value="Unassembled WGS sequence"/>
</dbReference>
<protein>
    <recommendedName>
        <fullName evidence="6">VCBS repeat-containing protein</fullName>
    </recommendedName>
</protein>
<keyword evidence="3" id="KW-0325">Glycoprotein</keyword>
<dbReference type="Pfam" id="PF01839">
    <property type="entry name" value="FG-GAP"/>
    <property type="match status" value="1"/>
</dbReference>
<dbReference type="InterPro" id="IPR013517">
    <property type="entry name" value="FG-GAP"/>
</dbReference>
<dbReference type="PROSITE" id="PS51470">
    <property type="entry name" value="FG_GAP"/>
    <property type="match status" value="1"/>
</dbReference>
<reference evidence="4" key="1">
    <citation type="submission" date="2022-10" db="EMBL/GenBank/DDBJ databases">
        <title>Luteolibacter sp. GHJ8, whole genome shotgun sequencing project.</title>
        <authorList>
            <person name="Zhao G."/>
            <person name="Shen L."/>
        </authorList>
    </citation>
    <scope>NUCLEOTIDE SEQUENCE</scope>
    <source>
        <strain evidence="4">GHJ8</strain>
    </source>
</reference>
<keyword evidence="1" id="KW-0732">Signal</keyword>
<dbReference type="InterPro" id="IPR013519">
    <property type="entry name" value="Int_alpha_beta-p"/>
</dbReference>
<dbReference type="InterPro" id="IPR028994">
    <property type="entry name" value="Integrin_alpha_N"/>
</dbReference>
<proteinExistence type="predicted"/>
<keyword evidence="2" id="KW-0677">Repeat</keyword>
<dbReference type="EMBL" id="JAPDDR010000002">
    <property type="protein sequence ID" value="MCW1913091.1"/>
    <property type="molecule type" value="Genomic_DNA"/>
</dbReference>
<name>A0ABT3FZT2_9BACT</name>
<evidence type="ECO:0000313" key="4">
    <source>
        <dbReference type="EMBL" id="MCW1913091.1"/>
    </source>
</evidence>
<dbReference type="SUPFAM" id="SSF69318">
    <property type="entry name" value="Integrin alpha N-terminal domain"/>
    <property type="match status" value="1"/>
</dbReference>
<dbReference type="PRINTS" id="PR01185">
    <property type="entry name" value="INTEGRINA"/>
</dbReference>
<dbReference type="RefSeq" id="WP_264512175.1">
    <property type="nucleotide sequence ID" value="NZ_JAPDDR010000002.1"/>
</dbReference>
<dbReference type="InterPro" id="IPR000413">
    <property type="entry name" value="Integrin_alpha"/>
</dbReference>